<protein>
    <recommendedName>
        <fullName evidence="1">DUF8042 domain-containing protein</fullName>
    </recommendedName>
</protein>
<evidence type="ECO:0000313" key="3">
    <source>
        <dbReference type="Proteomes" id="UP000322524"/>
    </source>
</evidence>
<dbReference type="Proteomes" id="UP000322524">
    <property type="component" value="Unassembled WGS sequence"/>
</dbReference>
<dbReference type="EMBL" id="VTEV01000002">
    <property type="protein sequence ID" value="TYS69893.1"/>
    <property type="molecule type" value="Genomic_DNA"/>
</dbReference>
<evidence type="ECO:0000259" key="1">
    <source>
        <dbReference type="Pfam" id="PF26154"/>
    </source>
</evidence>
<comment type="caution">
    <text evidence="2">The sequence shown here is derived from an EMBL/GenBank/DDBJ whole genome shotgun (WGS) entry which is preliminary data.</text>
</comment>
<dbReference type="AlphaFoldDB" id="A0A5D4T2U1"/>
<organism evidence="2 3">
    <name type="scientific">Sutcliffiella horikoshii</name>
    <dbReference type="NCBI Taxonomy" id="79883"/>
    <lineage>
        <taxon>Bacteria</taxon>
        <taxon>Bacillati</taxon>
        <taxon>Bacillota</taxon>
        <taxon>Bacilli</taxon>
        <taxon>Bacillales</taxon>
        <taxon>Bacillaceae</taxon>
        <taxon>Sutcliffiella</taxon>
    </lineage>
</organism>
<accession>A0A5D4T2U1</accession>
<reference evidence="2 3" key="1">
    <citation type="submission" date="2019-08" db="EMBL/GenBank/DDBJ databases">
        <title>Bacillus genomes from the desert of Cuatro Cienegas, Coahuila.</title>
        <authorList>
            <person name="Olmedo-Alvarez G."/>
        </authorList>
    </citation>
    <scope>NUCLEOTIDE SEQUENCE [LARGE SCALE GENOMIC DNA]</scope>
    <source>
        <strain evidence="2 3">CH28_1T</strain>
    </source>
</reference>
<dbReference type="InterPro" id="IPR058355">
    <property type="entry name" value="DUF8042"/>
</dbReference>
<dbReference type="STRING" id="79883.GCA_001636495_01099"/>
<feature type="domain" description="DUF8042" evidence="1">
    <location>
        <begin position="9"/>
        <end position="123"/>
    </location>
</feature>
<dbReference type="OrthoDB" id="2990527at2"/>
<proteinExistence type="predicted"/>
<sequence length="128" mass="14769">MADLTEGEFYLLKKYNALLETVEEAFDYLSDDNRNASTPVTRQMVLDSYEAIGKIAEAHVNLVLLFEKNEEALQIIAQFGDLVDELEQIGHFEQNNAPEKEALQTYIKPAYETWKNQIQHHILPYIAH</sequence>
<dbReference type="Pfam" id="PF26154">
    <property type="entry name" value="DUF8042"/>
    <property type="match status" value="1"/>
</dbReference>
<gene>
    <name evidence="2" type="ORF">FZC76_06610</name>
</gene>
<dbReference type="RefSeq" id="WP_148987454.1">
    <property type="nucleotide sequence ID" value="NZ_VTEV01000002.1"/>
</dbReference>
<name>A0A5D4T2U1_9BACI</name>
<evidence type="ECO:0000313" key="2">
    <source>
        <dbReference type="EMBL" id="TYS69893.1"/>
    </source>
</evidence>